<evidence type="ECO:0000313" key="1">
    <source>
        <dbReference type="EMBL" id="TFY71584.1"/>
    </source>
</evidence>
<dbReference type="OrthoDB" id="2741932at2759"/>
<sequence>MPAVASSSRQRSPSRPGWSIIVKGPATRAYGFILNQECIHYWAPIFYEEIHHTPMPKPTAKNFKSKLRASCSMVTLMLPLKMYKEFPSIPRLWRRLILFPSGEGYLFVLKDNRTMDTTNTELDPQDVEGIKKRLRLGEQSPKWYDIPT</sequence>
<proteinExistence type="predicted"/>
<comment type="caution">
    <text evidence="1">The sequence shown here is derived from an EMBL/GenBank/DDBJ whole genome shotgun (WGS) entry which is preliminary data.</text>
</comment>
<organism evidence="1 2">
    <name type="scientific">Dentipellis fragilis</name>
    <dbReference type="NCBI Taxonomy" id="205917"/>
    <lineage>
        <taxon>Eukaryota</taxon>
        <taxon>Fungi</taxon>
        <taxon>Dikarya</taxon>
        <taxon>Basidiomycota</taxon>
        <taxon>Agaricomycotina</taxon>
        <taxon>Agaricomycetes</taxon>
        <taxon>Russulales</taxon>
        <taxon>Hericiaceae</taxon>
        <taxon>Dentipellis</taxon>
    </lineage>
</organism>
<name>A0A4Y9ZAW6_9AGAM</name>
<keyword evidence="2" id="KW-1185">Reference proteome</keyword>
<dbReference type="AlphaFoldDB" id="A0A4Y9ZAW6"/>
<reference evidence="1 2" key="1">
    <citation type="submission" date="2019-02" db="EMBL/GenBank/DDBJ databases">
        <title>Genome sequencing of the rare red list fungi Dentipellis fragilis.</title>
        <authorList>
            <person name="Buettner E."/>
            <person name="Kellner H."/>
        </authorList>
    </citation>
    <scope>NUCLEOTIDE SEQUENCE [LARGE SCALE GENOMIC DNA]</scope>
    <source>
        <strain evidence="1 2">DSM 105465</strain>
    </source>
</reference>
<dbReference type="EMBL" id="SEOQ01000045">
    <property type="protein sequence ID" value="TFY71584.1"/>
    <property type="molecule type" value="Genomic_DNA"/>
</dbReference>
<accession>A0A4Y9ZAW6</accession>
<gene>
    <name evidence="1" type="ORF">EVG20_g1423</name>
</gene>
<evidence type="ECO:0000313" key="2">
    <source>
        <dbReference type="Proteomes" id="UP000298327"/>
    </source>
</evidence>
<protein>
    <submittedName>
        <fullName evidence="1">Uncharacterized protein</fullName>
    </submittedName>
</protein>
<dbReference type="Proteomes" id="UP000298327">
    <property type="component" value="Unassembled WGS sequence"/>
</dbReference>